<feature type="binding site" evidence="3">
    <location>
        <position position="278"/>
    </location>
    <ligand>
        <name>Zn(2+)</name>
        <dbReference type="ChEBI" id="CHEBI:29105"/>
        <label>2</label>
    </ligand>
</feature>
<feature type="binding site" evidence="3">
    <location>
        <position position="273"/>
    </location>
    <ligand>
        <name>Mg(2+)</name>
        <dbReference type="ChEBI" id="CHEBI:18420"/>
    </ligand>
</feature>
<dbReference type="EMBL" id="FNHB01000001">
    <property type="protein sequence ID" value="SDL85986.1"/>
    <property type="molecule type" value="Genomic_DNA"/>
</dbReference>
<comment type="similarity">
    <text evidence="4">Belongs to the alkaline phosphatase family.</text>
</comment>
<dbReference type="STRING" id="146817.SAMN04488502_1011018"/>
<dbReference type="InterPro" id="IPR017850">
    <property type="entry name" value="Alkaline_phosphatase_core_sf"/>
</dbReference>
<comment type="cofactor">
    <cofactor evidence="3">
        <name>Mg(2+)</name>
        <dbReference type="ChEBI" id="CHEBI:18420"/>
    </cofactor>
    <text evidence="3">Binds 1 Mg(2+) ion.</text>
</comment>
<reference evidence="7 8" key="1">
    <citation type="submission" date="2016-10" db="EMBL/GenBank/DDBJ databases">
        <authorList>
            <person name="de Groot N.N."/>
        </authorList>
    </citation>
    <scope>NUCLEOTIDE SEQUENCE [LARGE SCALE GENOMIC DNA]</scope>
    <source>
        <strain evidence="7 8">DSM 1736</strain>
    </source>
</reference>
<name>A0A1G9NHB8_9FIRM</name>
<feature type="chain" id="PRO_5038861310" evidence="5">
    <location>
        <begin position="23"/>
        <end position="542"/>
    </location>
</feature>
<dbReference type="Proteomes" id="UP000214880">
    <property type="component" value="Unassembled WGS sequence"/>
</dbReference>
<evidence type="ECO:0000256" key="4">
    <source>
        <dbReference type="RuleBase" id="RU003946"/>
    </source>
</evidence>
<dbReference type="Gene3D" id="3.40.720.10">
    <property type="entry name" value="Alkaline Phosphatase, subunit A"/>
    <property type="match status" value="1"/>
</dbReference>
<dbReference type="PRINTS" id="PR00113">
    <property type="entry name" value="ALKPHPHTASE"/>
</dbReference>
<dbReference type="CDD" id="cd16012">
    <property type="entry name" value="ALP"/>
    <property type="match status" value="1"/>
</dbReference>
<dbReference type="InterPro" id="IPR036582">
    <property type="entry name" value="Mao_N_sf"/>
</dbReference>
<dbReference type="InterPro" id="IPR001952">
    <property type="entry name" value="Alkaline_phosphatase"/>
</dbReference>
<dbReference type="OrthoDB" id="9794455at2"/>
<dbReference type="InterPro" id="IPR012854">
    <property type="entry name" value="Cu_amine_oxidase-like_N"/>
</dbReference>
<feature type="binding site" evidence="3">
    <location>
        <position position="152"/>
    </location>
    <ligand>
        <name>Mg(2+)</name>
        <dbReference type="ChEBI" id="CHEBI:18420"/>
    </ligand>
</feature>
<feature type="active site" description="Phosphoserine intermediate" evidence="2">
    <location>
        <position position="86"/>
    </location>
</feature>
<feature type="domain" description="Copper amine oxidase-like N-terminal" evidence="6">
    <location>
        <begin position="461"/>
        <end position="538"/>
    </location>
</feature>
<evidence type="ECO:0000313" key="8">
    <source>
        <dbReference type="Proteomes" id="UP000214880"/>
    </source>
</evidence>
<feature type="binding site" evidence="3">
    <location>
        <position position="45"/>
    </location>
    <ligand>
        <name>Mg(2+)</name>
        <dbReference type="ChEBI" id="CHEBI:18420"/>
    </ligand>
</feature>
<dbReference type="SMART" id="SM00098">
    <property type="entry name" value="alkPPc"/>
    <property type="match status" value="1"/>
</dbReference>
<proteinExistence type="inferred from homology"/>
<accession>A0A1G9NHB8</accession>
<keyword evidence="3" id="KW-0479">Metal-binding</keyword>
<protein>
    <submittedName>
        <fullName evidence="7">Alkaline phosphatase</fullName>
    </submittedName>
</protein>
<keyword evidence="5" id="KW-0732">Signal</keyword>
<dbReference type="Gene3D" id="1.10.60.40">
    <property type="match status" value="1"/>
</dbReference>
<sequence length="542" mass="56963">MKVRQFFCALAAAAIVSSPSIAYLSGIEDVVVHKPVKNVILLIPDGMSTDGVTLARWYRGGKALHLDAMASGLVRTYSADAAIADSAPAGTAMATGHKSHTGYVGVLPDANTMPGLPALAPEDRKRPVASILEAAKLAGKATGLIATSEIMHATPADFSAHDPSRKNYDALSEQQVYQNIDVVLGAGSKFFEAANRGDREDLLAVIKSRYQYVTRPADMRQVSSGKLWGMFSETALAYDMDRDPAAEPSLAEMTQKAIDLLSQHPDGFFLMVEGSKIDWAAHANDAVGIISDVLAFDDAVGAALRFAAADGNTLVIAATDHGNSGITIGNAATTNNYDKLPLASFIAPLQKAKLTGEGLEKVLNADRSNVVEVMAEYFGITDLSAAEIAAIKQAKPGSMNYAVGPMIGKRANIGFTTGGHTGGDVTLYVHAPANLTQLTGTVENSDIAKYMAKAIQVSLAETTQRLFVRARQALEAKGAKVAFDATDAKNPVIVAVKGGKEVRLPVNKNIAYVNGSPVTLDGVTVVSGGVAYVPQSAIELFD</sequence>
<feature type="binding site" evidence="3">
    <location>
        <position position="154"/>
    </location>
    <ligand>
        <name>Mg(2+)</name>
        <dbReference type="ChEBI" id="CHEBI:18420"/>
    </ligand>
</feature>
<evidence type="ECO:0000259" key="6">
    <source>
        <dbReference type="Pfam" id="PF07833"/>
    </source>
</evidence>
<keyword evidence="3" id="KW-0460">Magnesium</keyword>
<evidence type="ECO:0000256" key="5">
    <source>
        <dbReference type="SAM" id="SignalP"/>
    </source>
</evidence>
<feature type="binding site" evidence="3">
    <location>
        <position position="320"/>
    </location>
    <ligand>
        <name>Zn(2+)</name>
        <dbReference type="ChEBI" id="CHEBI:29105"/>
        <label>2</label>
    </ligand>
</feature>
<keyword evidence="3" id="KW-0862">Zinc</keyword>
<feature type="binding site" evidence="3">
    <location>
        <position position="45"/>
    </location>
    <ligand>
        <name>Zn(2+)</name>
        <dbReference type="ChEBI" id="CHEBI:29105"/>
        <label>2</label>
    </ligand>
</feature>
<dbReference type="PANTHER" id="PTHR11596:SF5">
    <property type="entry name" value="ALKALINE PHOSPHATASE"/>
    <property type="match status" value="1"/>
</dbReference>
<keyword evidence="8" id="KW-1185">Reference proteome</keyword>
<dbReference type="PANTHER" id="PTHR11596">
    <property type="entry name" value="ALKALINE PHOSPHATASE"/>
    <property type="match status" value="1"/>
</dbReference>
<comment type="cofactor">
    <cofactor evidence="3">
        <name>Zn(2+)</name>
        <dbReference type="ChEBI" id="CHEBI:29105"/>
    </cofactor>
    <text evidence="3">Binds 2 Zn(2+) ions.</text>
</comment>
<organism evidence="7 8">
    <name type="scientific">Dendrosporobacter quercicolus</name>
    <dbReference type="NCBI Taxonomy" id="146817"/>
    <lineage>
        <taxon>Bacteria</taxon>
        <taxon>Bacillati</taxon>
        <taxon>Bacillota</taxon>
        <taxon>Negativicutes</taxon>
        <taxon>Selenomonadales</taxon>
        <taxon>Sporomusaceae</taxon>
        <taxon>Dendrosporobacter</taxon>
    </lineage>
</organism>
<dbReference type="Pfam" id="PF00245">
    <property type="entry name" value="Alk_phosphatase"/>
    <property type="match status" value="1"/>
</dbReference>
<feature type="binding site" evidence="3">
    <location>
        <position position="282"/>
    </location>
    <ligand>
        <name>Zn(2+)</name>
        <dbReference type="ChEBI" id="CHEBI:29105"/>
        <label>2</label>
    </ligand>
</feature>
<dbReference type="Pfam" id="PF07833">
    <property type="entry name" value="Cu_amine_oxidN1"/>
    <property type="match status" value="1"/>
</dbReference>
<dbReference type="Gene3D" id="3.30.457.10">
    <property type="entry name" value="Copper amine oxidase-like, N-terminal domain"/>
    <property type="match status" value="1"/>
</dbReference>
<dbReference type="SUPFAM" id="SSF53649">
    <property type="entry name" value="Alkaline phosphatase-like"/>
    <property type="match status" value="1"/>
</dbReference>
<feature type="binding site" evidence="3">
    <location>
        <position position="420"/>
    </location>
    <ligand>
        <name>Zn(2+)</name>
        <dbReference type="ChEBI" id="CHEBI:29105"/>
        <label>2</label>
    </ligand>
</feature>
<dbReference type="AlphaFoldDB" id="A0A1G9NHB8"/>
<gene>
    <name evidence="7" type="ORF">SAMN04488502_1011018</name>
</gene>
<dbReference type="SUPFAM" id="SSF55383">
    <property type="entry name" value="Copper amine oxidase, domain N"/>
    <property type="match status" value="1"/>
</dbReference>
<dbReference type="GO" id="GO:0004035">
    <property type="term" value="F:alkaline phosphatase activity"/>
    <property type="evidence" value="ECO:0007669"/>
    <property type="project" value="TreeGrafter"/>
</dbReference>
<dbReference type="RefSeq" id="WP_092069099.1">
    <property type="nucleotide sequence ID" value="NZ_FNHB01000001.1"/>
</dbReference>
<evidence type="ECO:0000256" key="2">
    <source>
        <dbReference type="PIRSR" id="PIRSR601952-1"/>
    </source>
</evidence>
<evidence type="ECO:0000256" key="1">
    <source>
        <dbReference type="ARBA" id="ARBA00022553"/>
    </source>
</evidence>
<feature type="binding site" evidence="3">
    <location>
        <position position="321"/>
    </location>
    <ligand>
        <name>Zn(2+)</name>
        <dbReference type="ChEBI" id="CHEBI:29105"/>
        <label>2</label>
    </ligand>
</feature>
<evidence type="ECO:0000256" key="3">
    <source>
        <dbReference type="PIRSR" id="PIRSR601952-2"/>
    </source>
</evidence>
<dbReference type="GO" id="GO:0046872">
    <property type="term" value="F:metal ion binding"/>
    <property type="evidence" value="ECO:0007669"/>
    <property type="project" value="UniProtKB-KW"/>
</dbReference>
<feature type="signal peptide" evidence="5">
    <location>
        <begin position="1"/>
        <end position="22"/>
    </location>
</feature>
<keyword evidence="1" id="KW-0597">Phosphoprotein</keyword>
<evidence type="ECO:0000313" key="7">
    <source>
        <dbReference type="EMBL" id="SDL85986.1"/>
    </source>
</evidence>